<proteinExistence type="predicted"/>
<organism evidence="2 3">
    <name type="scientific">Caenorhabditis tropicalis</name>
    <dbReference type="NCBI Taxonomy" id="1561998"/>
    <lineage>
        <taxon>Eukaryota</taxon>
        <taxon>Metazoa</taxon>
        <taxon>Ecdysozoa</taxon>
        <taxon>Nematoda</taxon>
        <taxon>Chromadorea</taxon>
        <taxon>Rhabditida</taxon>
        <taxon>Rhabditina</taxon>
        <taxon>Rhabditomorpha</taxon>
        <taxon>Rhabditoidea</taxon>
        <taxon>Rhabditidae</taxon>
        <taxon>Peloderinae</taxon>
        <taxon>Caenorhabditis</taxon>
    </lineage>
</organism>
<keyword evidence="2" id="KW-1185">Reference proteome</keyword>
<dbReference type="AlphaFoldDB" id="A0A1I7T439"/>
<feature type="compositionally biased region" description="Basic residues" evidence="1">
    <location>
        <begin position="143"/>
        <end position="153"/>
    </location>
</feature>
<evidence type="ECO:0000313" key="2">
    <source>
        <dbReference type="Proteomes" id="UP000095282"/>
    </source>
</evidence>
<protein>
    <submittedName>
        <fullName evidence="3">M-phase phosphoprotein 6</fullName>
    </submittedName>
</protein>
<feature type="region of interest" description="Disordered" evidence="1">
    <location>
        <begin position="122"/>
        <end position="199"/>
    </location>
</feature>
<feature type="compositionally biased region" description="Basic residues" evidence="1">
    <location>
        <begin position="189"/>
        <end position="199"/>
    </location>
</feature>
<accession>A0A1I7T439</accession>
<evidence type="ECO:0000313" key="3">
    <source>
        <dbReference type="WBParaSite" id="Csp11.Scaffold498.g2230.t1"/>
    </source>
</evidence>
<name>A0A1I7T439_9PELO</name>
<reference evidence="3" key="1">
    <citation type="submission" date="2016-11" db="UniProtKB">
        <authorList>
            <consortium name="WormBaseParasite"/>
        </authorList>
    </citation>
    <scope>IDENTIFICATION</scope>
</reference>
<dbReference type="WBParaSite" id="Csp11.Scaffold498.g2230.t1">
    <property type="protein sequence ID" value="Csp11.Scaffold498.g2230.t1"/>
    <property type="gene ID" value="Csp11.Scaffold498.g2230"/>
</dbReference>
<evidence type="ECO:0000256" key="1">
    <source>
        <dbReference type="SAM" id="MobiDB-lite"/>
    </source>
</evidence>
<dbReference type="eggNOG" id="ENOG502THX8">
    <property type="taxonomic scope" value="Eukaryota"/>
</dbReference>
<sequence length="199" mass="23716">MDNIFSDDDEFDAFHDQLYEGKQEEPDEKLVPMFGMYTLFKTSNKQKPRQDMFLRGMDEPSNDLDPYKDVVFTHKKPDFKKKNLCENFSFFGMKQDKFKMESSAFSIQDHIAERNKQLEKLKARRKDEDNENENFSDEELKKPKTPKTPKLRQRTNADTPRPVTRKRQRRIVLSSDEDSDMENQSERSPRKKRISPTFS</sequence>
<dbReference type="Proteomes" id="UP000095282">
    <property type="component" value="Unplaced"/>
</dbReference>